<reference evidence="1" key="1">
    <citation type="submission" date="2021-08" db="EMBL/GenBank/DDBJ databases">
        <authorList>
            <person name="Misof B."/>
            <person name="Oliver O."/>
            <person name="Podsiadlowski L."/>
            <person name="Donath A."/>
            <person name="Peters R."/>
            <person name="Mayer C."/>
            <person name="Rust J."/>
            <person name="Gunkel S."/>
            <person name="Lesny P."/>
            <person name="Martin S."/>
            <person name="Oeyen J.P."/>
            <person name="Petersen M."/>
            <person name="Panagiotis P."/>
            <person name="Wilbrandt J."/>
            <person name="Tanja T."/>
        </authorList>
    </citation>
    <scope>NUCLEOTIDE SEQUENCE</scope>
    <source>
        <strain evidence="1">GBR_01_08_01A</strain>
        <tissue evidence="1">Thorax + abdomen</tissue>
    </source>
</reference>
<gene>
    <name evidence="1" type="ORF">KPH14_011118</name>
</gene>
<evidence type="ECO:0000313" key="1">
    <source>
        <dbReference type="EMBL" id="KAK2578903.1"/>
    </source>
</evidence>
<reference evidence="1" key="2">
    <citation type="journal article" date="2023" name="Commun. Biol.">
        <title>Intrasexual cuticular hydrocarbon dimorphism in a wasp sheds light on hydrocarbon biosynthesis genes in Hymenoptera.</title>
        <authorList>
            <person name="Moris V.C."/>
            <person name="Podsiadlowski L."/>
            <person name="Martin S."/>
            <person name="Oeyen J.P."/>
            <person name="Donath A."/>
            <person name="Petersen M."/>
            <person name="Wilbrandt J."/>
            <person name="Misof B."/>
            <person name="Liedtke D."/>
            <person name="Thamm M."/>
            <person name="Scheiner R."/>
            <person name="Schmitt T."/>
            <person name="Niehuis O."/>
        </authorList>
    </citation>
    <scope>NUCLEOTIDE SEQUENCE</scope>
    <source>
        <strain evidence="1">GBR_01_08_01A</strain>
    </source>
</reference>
<proteinExistence type="predicted"/>
<keyword evidence="2" id="KW-1185">Reference proteome</keyword>
<dbReference type="EMBL" id="JAIFRP010000130">
    <property type="protein sequence ID" value="KAK2578903.1"/>
    <property type="molecule type" value="Genomic_DNA"/>
</dbReference>
<accession>A0AAD9RGL1</accession>
<protein>
    <submittedName>
        <fullName evidence="1">Uncharacterized protein</fullName>
    </submittedName>
</protein>
<name>A0AAD9RGL1_9HYME</name>
<evidence type="ECO:0000313" key="2">
    <source>
        <dbReference type="Proteomes" id="UP001258017"/>
    </source>
</evidence>
<comment type="caution">
    <text evidence="1">The sequence shown here is derived from an EMBL/GenBank/DDBJ whole genome shotgun (WGS) entry which is preliminary data.</text>
</comment>
<dbReference type="AlphaFoldDB" id="A0AAD9RGL1"/>
<dbReference type="Proteomes" id="UP001258017">
    <property type="component" value="Unassembled WGS sequence"/>
</dbReference>
<organism evidence="1 2">
    <name type="scientific">Odynerus spinipes</name>
    <dbReference type="NCBI Taxonomy" id="1348599"/>
    <lineage>
        <taxon>Eukaryota</taxon>
        <taxon>Metazoa</taxon>
        <taxon>Ecdysozoa</taxon>
        <taxon>Arthropoda</taxon>
        <taxon>Hexapoda</taxon>
        <taxon>Insecta</taxon>
        <taxon>Pterygota</taxon>
        <taxon>Neoptera</taxon>
        <taxon>Endopterygota</taxon>
        <taxon>Hymenoptera</taxon>
        <taxon>Apocrita</taxon>
        <taxon>Aculeata</taxon>
        <taxon>Vespoidea</taxon>
        <taxon>Vespidae</taxon>
        <taxon>Eumeninae</taxon>
        <taxon>Odynerus</taxon>
    </lineage>
</organism>
<sequence length="81" mass="9746">METTAERPKSDMSTVSTHGGDHRLLWWITRLNHRLYTLLIVSHLNVIKEVFKVFRKQSNRVINKLSNKKWSGYIKYWIYVL</sequence>